<proteinExistence type="inferred from homology"/>
<accession>A0A3B0ST93</accession>
<dbReference type="InterPro" id="IPR040285">
    <property type="entry name" value="ProX/PRXD1"/>
</dbReference>
<name>A0A3B0ST93_9ZZZZ</name>
<dbReference type="AlphaFoldDB" id="A0A3B0ST93"/>
<reference evidence="3" key="1">
    <citation type="submission" date="2018-06" db="EMBL/GenBank/DDBJ databases">
        <authorList>
            <person name="Zhirakovskaya E."/>
        </authorList>
    </citation>
    <scope>NUCLEOTIDE SEQUENCE</scope>
</reference>
<dbReference type="CDD" id="cd04335">
    <property type="entry name" value="PrdX_deacylase"/>
    <property type="match status" value="1"/>
</dbReference>
<evidence type="ECO:0000259" key="2">
    <source>
        <dbReference type="Pfam" id="PF04073"/>
    </source>
</evidence>
<dbReference type="SUPFAM" id="SSF55826">
    <property type="entry name" value="YbaK/ProRS associated domain"/>
    <property type="match status" value="1"/>
</dbReference>
<dbReference type="InterPro" id="IPR036754">
    <property type="entry name" value="YbaK/aa-tRNA-synt-asso_dom_sf"/>
</dbReference>
<dbReference type="EMBL" id="UOEJ01000188">
    <property type="protein sequence ID" value="VAW04317.1"/>
    <property type="molecule type" value="Genomic_DNA"/>
</dbReference>
<organism evidence="3">
    <name type="scientific">hydrothermal vent metagenome</name>
    <dbReference type="NCBI Taxonomy" id="652676"/>
    <lineage>
        <taxon>unclassified sequences</taxon>
        <taxon>metagenomes</taxon>
        <taxon>ecological metagenomes</taxon>
    </lineage>
</organism>
<dbReference type="Gene3D" id="3.90.960.10">
    <property type="entry name" value="YbaK/aminoacyl-tRNA synthetase-associated domain"/>
    <property type="match status" value="1"/>
</dbReference>
<feature type="domain" description="YbaK/aminoacyl-tRNA synthetase-associated" evidence="2">
    <location>
        <begin position="24"/>
        <end position="151"/>
    </location>
</feature>
<dbReference type="Pfam" id="PF04073">
    <property type="entry name" value="tRNA_edit"/>
    <property type="match status" value="1"/>
</dbReference>
<evidence type="ECO:0000313" key="3">
    <source>
        <dbReference type="EMBL" id="VAW04317.1"/>
    </source>
</evidence>
<protein>
    <submittedName>
        <fullName evidence="3">FIG042921: similarity to aminoacyl-tRNA editing enzymes YbaK, ProX</fullName>
    </submittedName>
</protein>
<comment type="similarity">
    <text evidence="1">Belongs to the PRORSD1 family.</text>
</comment>
<dbReference type="GO" id="GO:0002161">
    <property type="term" value="F:aminoacyl-tRNA deacylase activity"/>
    <property type="evidence" value="ECO:0007669"/>
    <property type="project" value="InterPro"/>
</dbReference>
<evidence type="ECO:0000256" key="1">
    <source>
        <dbReference type="ARBA" id="ARBA00010201"/>
    </source>
</evidence>
<dbReference type="InterPro" id="IPR007214">
    <property type="entry name" value="YbaK/aa-tRNA-synth-assoc-dom"/>
</dbReference>
<sequence length="167" mass="18887">MPALEQDLFRCFRELGIEITNYRHPPLFSVTESQDLRGEIPGGHCKSLFLKDKKGQYLLVVMLENRTLDMVGLFKSGLLPIRRLSFASAQAMTAVLGVTPGAVTPFSLINARPENLLVVLDRQMMDHDLLNYHPLHNEATTTIRSADLMKFICHFGFDPLVIDFDKL</sequence>
<dbReference type="FunFam" id="3.90.960.10:FF:000005">
    <property type="entry name" value="Putative prolyl-tRNA synthetase"/>
    <property type="match status" value="1"/>
</dbReference>
<dbReference type="PANTHER" id="PTHR31423:SF3">
    <property type="entry name" value="PROLYL-TRNA SYNTHETASE ASSOCIATED DOMAIN-CONTAINING PROTEIN 1-RELATED"/>
    <property type="match status" value="1"/>
</dbReference>
<gene>
    <name evidence="3" type="ORF">MNBD_ALPHA01-1799</name>
</gene>
<dbReference type="PANTHER" id="PTHR31423">
    <property type="entry name" value="YBAK DOMAIN-CONTAINING PROTEIN"/>
    <property type="match status" value="1"/>
</dbReference>